<keyword evidence="1 2" id="KW-0819">tRNA processing</keyword>
<dbReference type="Proteomes" id="UP000287969">
    <property type="component" value="Chromosome"/>
</dbReference>
<dbReference type="EC" id="6.3.4.-" evidence="2"/>
<reference evidence="4" key="1">
    <citation type="submission" date="2019-01" db="EMBL/GenBank/DDBJ databases">
        <title>Draft genomes of a novel of Sporanaerobacter strains.</title>
        <authorList>
            <person name="Ma S."/>
        </authorList>
    </citation>
    <scope>NUCLEOTIDE SEQUENCE [LARGE SCALE GENOMIC DNA]</scope>
    <source>
        <strain evidence="4">NJN-17</strain>
    </source>
</reference>
<proteinExistence type="inferred from homology"/>
<dbReference type="NCBIfam" id="NF010191">
    <property type="entry name" value="PRK13670.1"/>
    <property type="match status" value="1"/>
</dbReference>
<dbReference type="SUPFAM" id="SSF52374">
    <property type="entry name" value="Nucleotidylyl transferase"/>
    <property type="match status" value="1"/>
</dbReference>
<dbReference type="KEGG" id="spoa:EQM13_08245"/>
<dbReference type="GO" id="GO:0005524">
    <property type="term" value="F:ATP binding"/>
    <property type="evidence" value="ECO:0007669"/>
    <property type="project" value="UniProtKB-KW"/>
</dbReference>
<dbReference type="PANTHER" id="PTHR37825">
    <property type="entry name" value="TRNA(MET) CYTIDINE ACETATE LIGASE"/>
    <property type="match status" value="1"/>
</dbReference>
<gene>
    <name evidence="2" type="primary">tmcAL</name>
    <name evidence="3" type="ORF">EQM13_08245</name>
</gene>
<dbReference type="HAMAP" id="MF_01539">
    <property type="entry name" value="TmcAL"/>
    <property type="match status" value="1"/>
</dbReference>
<feature type="binding site" evidence="2">
    <location>
        <position position="170"/>
    </location>
    <ligand>
        <name>ATP</name>
        <dbReference type="ChEBI" id="CHEBI:30616"/>
    </ligand>
</feature>
<keyword evidence="4" id="KW-1185">Reference proteome</keyword>
<dbReference type="GO" id="GO:0016879">
    <property type="term" value="F:ligase activity, forming carbon-nitrogen bonds"/>
    <property type="evidence" value="ECO:0007669"/>
    <property type="project" value="UniProtKB-UniRule"/>
</dbReference>
<dbReference type="GO" id="GO:0005737">
    <property type="term" value="C:cytoplasm"/>
    <property type="evidence" value="ECO:0007669"/>
    <property type="project" value="UniProtKB-SubCell"/>
</dbReference>
<dbReference type="InterPro" id="IPR014729">
    <property type="entry name" value="Rossmann-like_a/b/a_fold"/>
</dbReference>
<evidence type="ECO:0000256" key="1">
    <source>
        <dbReference type="ARBA" id="ARBA00022694"/>
    </source>
</evidence>
<comment type="caution">
    <text evidence="2">Lacks conserved residue(s) required for the propagation of feature annotation.</text>
</comment>
<dbReference type="EMBL" id="CP035282">
    <property type="protein sequence ID" value="QAT61570.1"/>
    <property type="molecule type" value="Genomic_DNA"/>
</dbReference>
<keyword evidence="2" id="KW-0963">Cytoplasm</keyword>
<dbReference type="GO" id="GO:0016740">
    <property type="term" value="F:transferase activity"/>
    <property type="evidence" value="ECO:0007669"/>
    <property type="project" value="UniProtKB-KW"/>
</dbReference>
<dbReference type="InterPro" id="IPR008513">
    <property type="entry name" value="tRNA(Met)_cyd_acetate_ligase"/>
</dbReference>
<keyword evidence="2" id="KW-0694">RNA-binding</keyword>
<comment type="subcellular location">
    <subcellularLocation>
        <location evidence="2">Cytoplasm</location>
    </subcellularLocation>
</comment>
<keyword evidence="3" id="KW-0808">Transferase</keyword>
<dbReference type="RefSeq" id="WP_128752424.1">
    <property type="nucleotide sequence ID" value="NZ_CP035282.1"/>
</dbReference>
<keyword evidence="2" id="KW-0067">ATP-binding</keyword>
<keyword evidence="2" id="KW-0547">Nucleotide-binding</keyword>
<dbReference type="OrthoDB" id="9769796at2"/>
<feature type="binding site" evidence="2">
    <location>
        <begin position="7"/>
        <end position="20"/>
    </location>
    <ligand>
        <name>ATP</name>
        <dbReference type="ChEBI" id="CHEBI:30616"/>
    </ligand>
</feature>
<comment type="similarity">
    <text evidence="2">Belongs to the TmcAL family.</text>
</comment>
<dbReference type="GO" id="GO:0006400">
    <property type="term" value="P:tRNA modification"/>
    <property type="evidence" value="ECO:0007669"/>
    <property type="project" value="UniProtKB-UniRule"/>
</dbReference>
<name>A0A410QC72_9FIRM</name>
<evidence type="ECO:0000256" key="2">
    <source>
        <dbReference type="HAMAP-Rule" id="MF_01539"/>
    </source>
</evidence>
<accession>A0A410QC72</accession>
<dbReference type="AlphaFoldDB" id="A0A410QC72"/>
<sequence>MKVLGLITEYNPFHYGHSYHLNFSKEKTQCDFSVAVMSSSFLQRGEPAIVDKWARAKMAIDSGVDLIIELPVFYSVQSAEIFAYGGVKLLDSLNIVDYISFGSELGDMKYLKMISHILSEEPEPFKKYLKKYLKDGYSYAQSRMKSLEDYMDADKYHSDFPLEDIIRSPNNILAIEYLKALHRIKSNIKPFTIKRVGNDYREEELSGKFSSSGALRRQILKNDLVKIKNLVPPSAYEELLKYDENKYSFNSLENYSEIILYLLRTASKDKLNNLMDMENGLENRILKYSYKCNSLSSLVNCVSTKRYTKTRIQRILIHLLLNMNKDEFSLFNKSYPKYIRILGANKKGLKILKEIKNKSDIKIINKFSNYKKISDPLLEKMILLEKKATDIYYMGIQKPPESYRGNMDYFTSPYIKD</sequence>
<protein>
    <recommendedName>
        <fullName evidence="2">tRNA(Met) cytidine acetate ligase</fullName>
        <ecNumber evidence="2">6.3.4.-</ecNumber>
    </recommendedName>
</protein>
<dbReference type="PANTHER" id="PTHR37825:SF1">
    <property type="entry name" value="TRNA(MET) CYTIDINE ACETATE LIGASE"/>
    <property type="match status" value="1"/>
</dbReference>
<keyword evidence="2" id="KW-0436">Ligase</keyword>
<comment type="catalytic activity">
    <reaction evidence="2">
        <text>cytidine(34) in elongator tRNA(Met) + acetate + ATP = N(4)-acetylcytidine(34) in elongator tRNA(Met) + AMP + diphosphate</text>
        <dbReference type="Rhea" id="RHEA:58144"/>
        <dbReference type="Rhea" id="RHEA-COMP:10693"/>
        <dbReference type="Rhea" id="RHEA-COMP:10694"/>
        <dbReference type="ChEBI" id="CHEBI:30089"/>
        <dbReference type="ChEBI" id="CHEBI:30616"/>
        <dbReference type="ChEBI" id="CHEBI:33019"/>
        <dbReference type="ChEBI" id="CHEBI:74900"/>
        <dbReference type="ChEBI" id="CHEBI:82748"/>
        <dbReference type="ChEBI" id="CHEBI:456215"/>
    </reaction>
</comment>
<evidence type="ECO:0000313" key="4">
    <source>
        <dbReference type="Proteomes" id="UP000287969"/>
    </source>
</evidence>
<dbReference type="GO" id="GO:0000049">
    <property type="term" value="F:tRNA binding"/>
    <property type="evidence" value="ECO:0007669"/>
    <property type="project" value="UniProtKB-KW"/>
</dbReference>
<dbReference type="Pfam" id="PF05636">
    <property type="entry name" value="HIGH_NTase1"/>
    <property type="match status" value="1"/>
</dbReference>
<keyword evidence="2" id="KW-0820">tRNA-binding</keyword>
<feature type="binding site" evidence="2">
    <location>
        <position position="102"/>
    </location>
    <ligand>
        <name>ATP</name>
        <dbReference type="ChEBI" id="CHEBI:30616"/>
    </ligand>
</feature>
<evidence type="ECO:0000313" key="3">
    <source>
        <dbReference type="EMBL" id="QAT61570.1"/>
    </source>
</evidence>
<dbReference type="Gene3D" id="3.40.50.620">
    <property type="entry name" value="HUPs"/>
    <property type="match status" value="1"/>
</dbReference>
<organism evidence="3 4">
    <name type="scientific">Acidilutibacter cellobiosedens</name>
    <dbReference type="NCBI Taxonomy" id="2507161"/>
    <lineage>
        <taxon>Bacteria</taxon>
        <taxon>Bacillati</taxon>
        <taxon>Bacillota</taxon>
        <taxon>Tissierellia</taxon>
        <taxon>Tissierellales</taxon>
        <taxon>Acidilutibacteraceae</taxon>
        <taxon>Acidilutibacter</taxon>
    </lineage>
</organism>
<comment type="function">
    <text evidence="2">Catalyzes the formation of N(4)-acetylcytidine (ac(4)C) at the wobble position of elongator tRNA(Met), using acetate and ATP as substrates. First activates an acetate ion to form acetyladenylate (Ac-AMP) and then transfers the acetyl group to tRNA to form ac(4)C34.</text>
</comment>
<feature type="binding site" evidence="2">
    <location>
        <position position="195"/>
    </location>
    <ligand>
        <name>ATP</name>
        <dbReference type="ChEBI" id="CHEBI:30616"/>
    </ligand>
</feature>